<gene>
    <name evidence="2" type="primary">GIP</name>
    <name evidence="2" type="ORF">SNEC2469_LOCUS22437</name>
</gene>
<name>A0A812Y760_9DINO</name>
<dbReference type="Proteomes" id="UP000601435">
    <property type="component" value="Unassembled WGS sequence"/>
</dbReference>
<dbReference type="EMBL" id="CAJNJA010040729">
    <property type="protein sequence ID" value="CAE7768638.1"/>
    <property type="molecule type" value="Genomic_DNA"/>
</dbReference>
<reference evidence="2" key="1">
    <citation type="submission" date="2021-02" db="EMBL/GenBank/DDBJ databases">
        <authorList>
            <person name="Dougan E. K."/>
            <person name="Rhodes N."/>
            <person name="Thang M."/>
            <person name="Chan C."/>
        </authorList>
    </citation>
    <scope>NUCLEOTIDE SEQUENCE</scope>
</reference>
<keyword evidence="3" id="KW-1185">Reference proteome</keyword>
<evidence type="ECO:0000256" key="1">
    <source>
        <dbReference type="SAM" id="MobiDB-lite"/>
    </source>
</evidence>
<feature type="region of interest" description="Disordered" evidence="1">
    <location>
        <begin position="29"/>
        <end position="52"/>
    </location>
</feature>
<sequence length="187" mass="21410">MEQFLVKVLPNGESIQGNAHDVRHRLLKFNPKEMEPTPEEERSASQGSRAPRPRAGFLAHQALQDEQGELWTQQVPEAAWSAQKVDYWNRPEAAVEVSLDLPESARSWNRAAQNLQGYFIGALKRRAVEVSEKRLSPQELQQFKEAKAIEVKNFIAAEAFQTLPPPLRPHHSQAIGMRWILTWKQKE</sequence>
<evidence type="ECO:0000313" key="3">
    <source>
        <dbReference type="Proteomes" id="UP000601435"/>
    </source>
</evidence>
<evidence type="ECO:0000313" key="2">
    <source>
        <dbReference type="EMBL" id="CAE7768638.1"/>
    </source>
</evidence>
<protein>
    <submittedName>
        <fullName evidence="2">GIP protein</fullName>
    </submittedName>
</protein>
<feature type="non-terminal residue" evidence="2">
    <location>
        <position position="1"/>
    </location>
</feature>
<feature type="compositionally biased region" description="Basic and acidic residues" evidence="1">
    <location>
        <begin position="30"/>
        <end position="43"/>
    </location>
</feature>
<accession>A0A812Y760</accession>
<dbReference type="AlphaFoldDB" id="A0A812Y760"/>
<comment type="caution">
    <text evidence="2">The sequence shown here is derived from an EMBL/GenBank/DDBJ whole genome shotgun (WGS) entry which is preliminary data.</text>
</comment>
<proteinExistence type="predicted"/>
<dbReference type="OrthoDB" id="444652at2759"/>
<organism evidence="2 3">
    <name type="scientific">Symbiodinium necroappetens</name>
    <dbReference type="NCBI Taxonomy" id="1628268"/>
    <lineage>
        <taxon>Eukaryota</taxon>
        <taxon>Sar</taxon>
        <taxon>Alveolata</taxon>
        <taxon>Dinophyceae</taxon>
        <taxon>Suessiales</taxon>
        <taxon>Symbiodiniaceae</taxon>
        <taxon>Symbiodinium</taxon>
    </lineage>
</organism>